<dbReference type="PROSITE" id="PS51257">
    <property type="entry name" value="PROKAR_LIPOPROTEIN"/>
    <property type="match status" value="1"/>
</dbReference>
<gene>
    <name evidence="4" type="ORF">AZI85_08465</name>
</gene>
<dbReference type="InterPro" id="IPR010611">
    <property type="entry name" value="3D_dom"/>
</dbReference>
<dbReference type="GO" id="GO:0009254">
    <property type="term" value="P:peptidoglycan turnover"/>
    <property type="evidence" value="ECO:0007669"/>
    <property type="project" value="InterPro"/>
</dbReference>
<protein>
    <recommendedName>
        <fullName evidence="3">3D domain-containing protein</fullName>
    </recommendedName>
</protein>
<feature type="region of interest" description="Disordered" evidence="1">
    <location>
        <begin position="54"/>
        <end position="123"/>
    </location>
</feature>
<sequence>MQKKILRHLIFLSAVLGMVACGNMEANIEHPVGSWDENSRQFEKPLQELYANEESEEVVTEEVPSQAPKTTLPVGPATVSSPETPAKPKESTGKETPKPEVKPEVKPDVAAEGPKEDPKPVLSGPGVLKPTVYYFAVLNEDKNKCADDAKRDLHGAGGKVLLKVCAKTWAACSLQGSCAVIQKGKTHTFNIIGRFEGQERFFEIEEDGCRYGYGVNSSCLDPFYTLAADLTIYKPGEVIYVPAVVGLQLPDGTKHNGYFVIRDKGRGIVGRGRFDFYTGYYSWLDNANPFKKLGLGDVRTNIPYFRVTGDAAKVVLERRAYPDLPRAK</sequence>
<name>A0A150WGZ9_BDEBC</name>
<dbReference type="InterPro" id="IPR036908">
    <property type="entry name" value="RlpA-like_sf"/>
</dbReference>
<dbReference type="Gene3D" id="2.40.40.10">
    <property type="entry name" value="RlpA-like domain"/>
    <property type="match status" value="1"/>
</dbReference>
<keyword evidence="2" id="KW-0732">Signal</keyword>
<evidence type="ECO:0000313" key="5">
    <source>
        <dbReference type="Proteomes" id="UP000075391"/>
    </source>
</evidence>
<feature type="domain" description="3D" evidence="3">
    <location>
        <begin position="225"/>
        <end position="280"/>
    </location>
</feature>
<evidence type="ECO:0000259" key="3">
    <source>
        <dbReference type="Pfam" id="PF06725"/>
    </source>
</evidence>
<evidence type="ECO:0000256" key="1">
    <source>
        <dbReference type="SAM" id="MobiDB-lite"/>
    </source>
</evidence>
<dbReference type="AlphaFoldDB" id="A0A150WGZ9"/>
<dbReference type="CDD" id="cd22785">
    <property type="entry name" value="DPBB_MltA-like"/>
    <property type="match status" value="1"/>
</dbReference>
<comment type="caution">
    <text evidence="4">The sequence shown here is derived from an EMBL/GenBank/DDBJ whole genome shotgun (WGS) entry which is preliminary data.</text>
</comment>
<feature type="signal peptide" evidence="2">
    <location>
        <begin position="1"/>
        <end position="26"/>
    </location>
</feature>
<accession>A0A150WGZ9</accession>
<dbReference type="SUPFAM" id="SSF50685">
    <property type="entry name" value="Barwin-like endoglucanases"/>
    <property type="match status" value="1"/>
</dbReference>
<evidence type="ECO:0000313" key="4">
    <source>
        <dbReference type="EMBL" id="KYG62213.1"/>
    </source>
</evidence>
<evidence type="ECO:0000256" key="2">
    <source>
        <dbReference type="SAM" id="SignalP"/>
    </source>
</evidence>
<dbReference type="GO" id="GO:0019867">
    <property type="term" value="C:outer membrane"/>
    <property type="evidence" value="ECO:0007669"/>
    <property type="project" value="InterPro"/>
</dbReference>
<dbReference type="Pfam" id="PF06725">
    <property type="entry name" value="3D"/>
    <property type="match status" value="1"/>
</dbReference>
<organism evidence="4 5">
    <name type="scientific">Bdellovibrio bacteriovorus</name>
    <dbReference type="NCBI Taxonomy" id="959"/>
    <lineage>
        <taxon>Bacteria</taxon>
        <taxon>Pseudomonadati</taxon>
        <taxon>Bdellovibrionota</taxon>
        <taxon>Bdellovibrionia</taxon>
        <taxon>Bdellovibrionales</taxon>
        <taxon>Pseudobdellovibrionaceae</taxon>
        <taxon>Bdellovibrio</taxon>
    </lineage>
</organism>
<feature type="chain" id="PRO_5007572841" description="3D domain-containing protein" evidence="2">
    <location>
        <begin position="27"/>
        <end position="328"/>
    </location>
</feature>
<dbReference type="Proteomes" id="UP000075391">
    <property type="component" value="Unassembled WGS sequence"/>
</dbReference>
<dbReference type="GO" id="GO:0004553">
    <property type="term" value="F:hydrolase activity, hydrolyzing O-glycosyl compounds"/>
    <property type="evidence" value="ECO:0007669"/>
    <property type="project" value="InterPro"/>
</dbReference>
<feature type="compositionally biased region" description="Basic and acidic residues" evidence="1">
    <location>
        <begin position="86"/>
        <end position="119"/>
    </location>
</feature>
<proteinExistence type="predicted"/>
<reference evidence="4 5" key="1">
    <citation type="submission" date="2016-03" db="EMBL/GenBank/DDBJ databases">
        <authorList>
            <person name="Ploux O."/>
        </authorList>
    </citation>
    <scope>NUCLEOTIDE SEQUENCE [LARGE SCALE GENOMIC DNA]</scope>
    <source>
        <strain evidence="4 5">BER2</strain>
    </source>
</reference>
<dbReference type="EMBL" id="LUKF01000016">
    <property type="protein sequence ID" value="KYG62213.1"/>
    <property type="molecule type" value="Genomic_DNA"/>
</dbReference>